<protein>
    <submittedName>
        <fullName evidence="1">Uncharacterized protein</fullName>
    </submittedName>
</protein>
<reference evidence="1" key="2">
    <citation type="journal article" date="2015" name="Data Brief">
        <title>Shoot transcriptome of the giant reed, Arundo donax.</title>
        <authorList>
            <person name="Barrero R.A."/>
            <person name="Guerrero F.D."/>
            <person name="Moolhuijzen P."/>
            <person name="Goolsby J.A."/>
            <person name="Tidwell J."/>
            <person name="Bellgard S.E."/>
            <person name="Bellgard M.I."/>
        </authorList>
    </citation>
    <scope>NUCLEOTIDE SEQUENCE</scope>
    <source>
        <tissue evidence="1">Shoot tissue taken approximately 20 cm above the soil surface</tissue>
    </source>
</reference>
<organism evidence="1">
    <name type="scientific">Arundo donax</name>
    <name type="common">Giant reed</name>
    <name type="synonym">Donax arundinaceus</name>
    <dbReference type="NCBI Taxonomy" id="35708"/>
    <lineage>
        <taxon>Eukaryota</taxon>
        <taxon>Viridiplantae</taxon>
        <taxon>Streptophyta</taxon>
        <taxon>Embryophyta</taxon>
        <taxon>Tracheophyta</taxon>
        <taxon>Spermatophyta</taxon>
        <taxon>Magnoliopsida</taxon>
        <taxon>Liliopsida</taxon>
        <taxon>Poales</taxon>
        <taxon>Poaceae</taxon>
        <taxon>PACMAD clade</taxon>
        <taxon>Arundinoideae</taxon>
        <taxon>Arundineae</taxon>
        <taxon>Arundo</taxon>
    </lineage>
</organism>
<accession>A0A0A9BRI2</accession>
<sequence length="12" mass="1298">MRGCFCPKVSAV</sequence>
<name>A0A0A9BRI2_ARUDO</name>
<reference evidence="1" key="1">
    <citation type="submission" date="2014-09" db="EMBL/GenBank/DDBJ databases">
        <authorList>
            <person name="Magalhaes I.L.F."/>
            <person name="Oliveira U."/>
            <person name="Santos F.R."/>
            <person name="Vidigal T.H.D.A."/>
            <person name="Brescovit A.D."/>
            <person name="Santos A.J."/>
        </authorList>
    </citation>
    <scope>NUCLEOTIDE SEQUENCE</scope>
    <source>
        <tissue evidence="1">Shoot tissue taken approximately 20 cm above the soil surface</tissue>
    </source>
</reference>
<evidence type="ECO:0000313" key="1">
    <source>
        <dbReference type="EMBL" id="JAD64728.1"/>
    </source>
</evidence>
<dbReference type="EMBL" id="GBRH01233167">
    <property type="protein sequence ID" value="JAD64728.1"/>
    <property type="molecule type" value="Transcribed_RNA"/>
</dbReference>
<proteinExistence type="predicted"/>